<proteinExistence type="inferred from homology"/>
<dbReference type="SMART" id="SM01043">
    <property type="entry name" value="BTAD"/>
    <property type="match status" value="1"/>
</dbReference>
<evidence type="ECO:0000256" key="6">
    <source>
        <dbReference type="PROSITE-ProRule" id="PRU01091"/>
    </source>
</evidence>
<feature type="DNA-binding region" description="OmpR/PhoB-type" evidence="6">
    <location>
        <begin position="1"/>
        <end position="98"/>
    </location>
</feature>
<dbReference type="CDD" id="cd15831">
    <property type="entry name" value="BTAD"/>
    <property type="match status" value="1"/>
</dbReference>
<dbReference type="InterPro" id="IPR005158">
    <property type="entry name" value="BTAD"/>
</dbReference>
<evidence type="ECO:0000259" key="7">
    <source>
        <dbReference type="PROSITE" id="PS51755"/>
    </source>
</evidence>
<dbReference type="InterPro" id="IPR051677">
    <property type="entry name" value="AfsR-DnrI-RedD_regulator"/>
</dbReference>
<dbReference type="SUPFAM" id="SSF48452">
    <property type="entry name" value="TPR-like"/>
    <property type="match status" value="1"/>
</dbReference>
<evidence type="ECO:0000313" key="9">
    <source>
        <dbReference type="Proteomes" id="UP001139384"/>
    </source>
</evidence>
<dbReference type="AlphaFoldDB" id="A0A9X1PWA0"/>
<dbReference type="GO" id="GO:0003677">
    <property type="term" value="F:DNA binding"/>
    <property type="evidence" value="ECO:0007669"/>
    <property type="project" value="UniProtKB-UniRule"/>
</dbReference>
<keyword evidence="9" id="KW-1185">Reference proteome</keyword>
<keyword evidence="3" id="KW-0805">Transcription regulation</keyword>
<dbReference type="InterPro" id="IPR016032">
    <property type="entry name" value="Sig_transdc_resp-reg_C-effctor"/>
</dbReference>
<evidence type="ECO:0000256" key="2">
    <source>
        <dbReference type="ARBA" id="ARBA00023012"/>
    </source>
</evidence>
<accession>A0A9X1PWA0</accession>
<organism evidence="8 9">
    <name type="scientific">Streptomyces muensis</name>
    <dbReference type="NCBI Taxonomy" id="1077944"/>
    <lineage>
        <taxon>Bacteria</taxon>
        <taxon>Bacillati</taxon>
        <taxon>Actinomycetota</taxon>
        <taxon>Actinomycetes</taxon>
        <taxon>Kitasatosporales</taxon>
        <taxon>Streptomycetaceae</taxon>
        <taxon>Streptomyces</taxon>
    </lineage>
</organism>
<evidence type="ECO:0000256" key="4">
    <source>
        <dbReference type="ARBA" id="ARBA00023125"/>
    </source>
</evidence>
<dbReference type="Gene3D" id="1.25.40.10">
    <property type="entry name" value="Tetratricopeptide repeat domain"/>
    <property type="match status" value="1"/>
</dbReference>
<dbReference type="InterPro" id="IPR011990">
    <property type="entry name" value="TPR-like_helical_dom_sf"/>
</dbReference>
<dbReference type="FunFam" id="1.25.40.10:FF:000222">
    <property type="entry name" value="SARP family transcriptional regulator"/>
    <property type="match status" value="1"/>
</dbReference>
<keyword evidence="4 6" id="KW-0238">DNA-binding</keyword>
<dbReference type="PANTHER" id="PTHR35807:SF1">
    <property type="entry name" value="TRANSCRIPTIONAL REGULATOR REDD"/>
    <property type="match status" value="1"/>
</dbReference>
<dbReference type="InterPro" id="IPR036388">
    <property type="entry name" value="WH-like_DNA-bd_sf"/>
</dbReference>
<reference evidence="8" key="1">
    <citation type="submission" date="2022-01" db="EMBL/GenBank/DDBJ databases">
        <title>Draft Genome Sequences of Seven Type Strains of the Genus Streptomyces.</title>
        <authorList>
            <person name="Aziz S."/>
            <person name="Coretto E."/>
            <person name="Chronakova A."/>
            <person name="Sproer C."/>
            <person name="Huber K."/>
            <person name="Nouioui I."/>
            <person name="Gross H."/>
        </authorList>
    </citation>
    <scope>NUCLEOTIDE SEQUENCE</scope>
    <source>
        <strain evidence="8">DSM 103493</strain>
    </source>
</reference>
<dbReference type="Gene3D" id="1.10.10.10">
    <property type="entry name" value="Winged helix-like DNA-binding domain superfamily/Winged helix DNA-binding domain"/>
    <property type="match status" value="1"/>
</dbReference>
<dbReference type="GO" id="GO:0000160">
    <property type="term" value="P:phosphorelay signal transduction system"/>
    <property type="evidence" value="ECO:0007669"/>
    <property type="project" value="UniProtKB-KW"/>
</dbReference>
<keyword evidence="5" id="KW-0804">Transcription</keyword>
<dbReference type="Proteomes" id="UP001139384">
    <property type="component" value="Unassembled WGS sequence"/>
</dbReference>
<dbReference type="SUPFAM" id="SSF46894">
    <property type="entry name" value="C-terminal effector domain of the bipartite response regulators"/>
    <property type="match status" value="1"/>
</dbReference>
<dbReference type="GO" id="GO:0006355">
    <property type="term" value="P:regulation of DNA-templated transcription"/>
    <property type="evidence" value="ECO:0007669"/>
    <property type="project" value="InterPro"/>
</dbReference>
<dbReference type="InterPro" id="IPR001867">
    <property type="entry name" value="OmpR/PhoB-type_DNA-bd"/>
</dbReference>
<dbReference type="RefSeq" id="WP_234762862.1">
    <property type="nucleotide sequence ID" value="NZ_JAKEIP010000041.1"/>
</dbReference>
<evidence type="ECO:0000313" key="8">
    <source>
        <dbReference type="EMBL" id="MCF1594607.1"/>
    </source>
</evidence>
<name>A0A9X1PWA0_STRM4</name>
<dbReference type="EMBL" id="JAKEIP010000041">
    <property type="protein sequence ID" value="MCF1594607.1"/>
    <property type="molecule type" value="Genomic_DNA"/>
</dbReference>
<evidence type="ECO:0000256" key="1">
    <source>
        <dbReference type="ARBA" id="ARBA00005820"/>
    </source>
</evidence>
<sequence length="281" mass="31700">MQFHLIGPFRITTDEGDTFAPKAPKICQMLAVLALQPREPVATETLVRELWGENPPSGAPRTLQTHVYHARRMLHDAQVVSGERKLLLTQAPGYFLDIARSEVDACVFEELVRSAQRELHQGAPEKAAAHLDRARTLWRGPMLSNVPIAGVLTGRIAHMEELRIRALELRVETEFQLGRYREVLPELRILVNDHPLHEWFHGRLISALHRAGRRAEALQAYQNLYSVLRRELGLEPSEELQRLQAEILNAGTDDHLLPMRRPKNPSATAGFAPLWATVAAS</sequence>
<dbReference type="PROSITE" id="PS51755">
    <property type="entry name" value="OMPR_PHOB"/>
    <property type="match status" value="1"/>
</dbReference>
<comment type="similarity">
    <text evidence="1">Belongs to the AfsR/DnrI/RedD regulatory family.</text>
</comment>
<feature type="domain" description="OmpR/PhoB-type" evidence="7">
    <location>
        <begin position="1"/>
        <end position="98"/>
    </location>
</feature>
<dbReference type="Pfam" id="PF00486">
    <property type="entry name" value="Trans_reg_C"/>
    <property type="match status" value="1"/>
</dbReference>
<keyword evidence="2" id="KW-0902">Two-component regulatory system</keyword>
<gene>
    <name evidence="8" type="ORF">L0P92_13670</name>
</gene>
<dbReference type="PANTHER" id="PTHR35807">
    <property type="entry name" value="TRANSCRIPTIONAL REGULATOR REDD-RELATED"/>
    <property type="match status" value="1"/>
</dbReference>
<evidence type="ECO:0000256" key="5">
    <source>
        <dbReference type="ARBA" id="ARBA00023163"/>
    </source>
</evidence>
<dbReference type="Pfam" id="PF03704">
    <property type="entry name" value="BTAD"/>
    <property type="match status" value="1"/>
</dbReference>
<evidence type="ECO:0000256" key="3">
    <source>
        <dbReference type="ARBA" id="ARBA00023015"/>
    </source>
</evidence>
<protein>
    <submittedName>
        <fullName evidence="8">AfsR/SARP family transcriptional regulator</fullName>
    </submittedName>
</protein>
<comment type="caution">
    <text evidence="8">The sequence shown here is derived from an EMBL/GenBank/DDBJ whole genome shotgun (WGS) entry which is preliminary data.</text>
</comment>